<dbReference type="Proteomes" id="UP000294003">
    <property type="component" value="Unassembled WGS sequence"/>
</dbReference>
<dbReference type="EMBL" id="QJNS01000064">
    <property type="protein sequence ID" value="RYO89990.1"/>
    <property type="molecule type" value="Genomic_DNA"/>
</dbReference>
<organism evidence="2 3">
    <name type="scientific">Monosporascus cannonballus</name>
    <dbReference type="NCBI Taxonomy" id="155416"/>
    <lineage>
        <taxon>Eukaryota</taxon>
        <taxon>Fungi</taxon>
        <taxon>Dikarya</taxon>
        <taxon>Ascomycota</taxon>
        <taxon>Pezizomycotina</taxon>
        <taxon>Sordariomycetes</taxon>
        <taxon>Xylariomycetidae</taxon>
        <taxon>Xylariales</taxon>
        <taxon>Xylariales incertae sedis</taxon>
        <taxon>Monosporascus</taxon>
    </lineage>
</organism>
<gene>
    <name evidence="2" type="ORF">DL762_002939</name>
</gene>
<reference evidence="2 3" key="1">
    <citation type="submission" date="2018-06" db="EMBL/GenBank/DDBJ databases">
        <title>Complete Genomes of Monosporascus.</title>
        <authorList>
            <person name="Robinson A.J."/>
            <person name="Natvig D.O."/>
        </authorList>
    </citation>
    <scope>NUCLEOTIDE SEQUENCE [LARGE SCALE GENOMIC DNA]</scope>
    <source>
        <strain evidence="2 3">CBS 609.92</strain>
    </source>
</reference>
<evidence type="ECO:0000313" key="2">
    <source>
        <dbReference type="EMBL" id="RYO89990.1"/>
    </source>
</evidence>
<sequence>MSADTELASAPICSEDRSRIMQELAEHEGRAAALRKALADYMANKELDEAAERLANVTLLSRPASPKFDFSFEGLRGAQEAQGVDLEVFRLKIEKNDDLRNIARAAGVNYIALHGFVISDEAHAFAYEFIHDSDLGKYTSEAWHELWETQERLRWLQAEVTEGRYGDNSDLTPWMIDGPCFDKRHFVMAAYITRFVLLCENFRLRSGKEEWASELFGRPEARVEMYKRILLLFIKKEEGEMTENARRWREAEALKSMED</sequence>
<name>A0ABY0HCJ4_9PEZI</name>
<feature type="coiled-coil region" evidence="1">
    <location>
        <begin position="17"/>
        <end position="44"/>
    </location>
</feature>
<proteinExistence type="predicted"/>
<evidence type="ECO:0000256" key="1">
    <source>
        <dbReference type="SAM" id="Coils"/>
    </source>
</evidence>
<accession>A0ABY0HCJ4</accession>
<evidence type="ECO:0000313" key="3">
    <source>
        <dbReference type="Proteomes" id="UP000294003"/>
    </source>
</evidence>
<protein>
    <submittedName>
        <fullName evidence="2">Uncharacterized protein</fullName>
    </submittedName>
</protein>
<keyword evidence="3" id="KW-1185">Reference proteome</keyword>
<comment type="caution">
    <text evidence="2">The sequence shown here is derived from an EMBL/GenBank/DDBJ whole genome shotgun (WGS) entry which is preliminary data.</text>
</comment>
<keyword evidence="1" id="KW-0175">Coiled coil</keyword>